<dbReference type="AlphaFoldDB" id="A0A330LT44"/>
<gene>
    <name evidence="1" type="ORF">MORIYA_2462</name>
</gene>
<sequence length="44" mass="4943">MCRPKVSISQSMKRVATLLNPDSIYSVKFPLPNPSECPFTFLAQ</sequence>
<dbReference type="Proteomes" id="UP000250163">
    <property type="component" value="Chromosome MORIYA"/>
</dbReference>
<keyword evidence="2" id="KW-1185">Reference proteome</keyword>
<evidence type="ECO:0000313" key="2">
    <source>
        <dbReference type="Proteomes" id="UP000250163"/>
    </source>
</evidence>
<dbReference type="EMBL" id="LS483250">
    <property type="protein sequence ID" value="SQD78938.1"/>
    <property type="molecule type" value="Genomic_DNA"/>
</dbReference>
<reference evidence="2" key="1">
    <citation type="submission" date="2018-05" db="EMBL/GenBank/DDBJ databases">
        <authorList>
            <person name="Cea G.-C."/>
            <person name="William W."/>
        </authorList>
    </citation>
    <scope>NUCLEOTIDE SEQUENCE [LARGE SCALE GENOMIC DNA]</scope>
    <source>
        <strain evidence="2">DB21MT 5</strain>
    </source>
</reference>
<name>A0A330LT44_9GAMM</name>
<accession>A0A330LT44</accession>
<proteinExistence type="predicted"/>
<protein>
    <submittedName>
        <fullName evidence="1">Uncharacterized protein</fullName>
    </submittedName>
</protein>
<evidence type="ECO:0000313" key="1">
    <source>
        <dbReference type="EMBL" id="SQD78938.1"/>
    </source>
</evidence>
<dbReference type="KEGG" id="mya:MORIYA_2462"/>
<organism evidence="1 2">
    <name type="scientific">Moritella yayanosii</name>
    <dbReference type="NCBI Taxonomy" id="69539"/>
    <lineage>
        <taxon>Bacteria</taxon>
        <taxon>Pseudomonadati</taxon>
        <taxon>Pseudomonadota</taxon>
        <taxon>Gammaproteobacteria</taxon>
        <taxon>Alteromonadales</taxon>
        <taxon>Moritellaceae</taxon>
        <taxon>Moritella</taxon>
    </lineage>
</organism>